<feature type="non-terminal residue" evidence="1">
    <location>
        <position position="1"/>
    </location>
</feature>
<feature type="non-terminal residue" evidence="1">
    <location>
        <position position="96"/>
    </location>
</feature>
<sequence>RVQPAGLLAVSVLLVAPASGGSHHRYLVERAAYRHVCIRRLGGEESDTSHRRHQRLSTGATVLHRTHRRLLSRRRCVVCHRRDLVFRQRSCNPARL</sequence>
<protein>
    <submittedName>
        <fullName evidence="1">Uncharacterized protein</fullName>
    </submittedName>
</protein>
<dbReference type="AlphaFoldDB" id="A0A383A4S7"/>
<evidence type="ECO:0000313" key="1">
    <source>
        <dbReference type="EMBL" id="SVE02827.1"/>
    </source>
</evidence>
<gene>
    <name evidence="1" type="ORF">METZ01_LOCUS455681</name>
</gene>
<accession>A0A383A4S7</accession>
<dbReference type="EMBL" id="UINC01189230">
    <property type="protein sequence ID" value="SVE02827.1"/>
    <property type="molecule type" value="Genomic_DNA"/>
</dbReference>
<organism evidence="1">
    <name type="scientific">marine metagenome</name>
    <dbReference type="NCBI Taxonomy" id="408172"/>
    <lineage>
        <taxon>unclassified sequences</taxon>
        <taxon>metagenomes</taxon>
        <taxon>ecological metagenomes</taxon>
    </lineage>
</organism>
<name>A0A383A4S7_9ZZZZ</name>
<reference evidence="1" key="1">
    <citation type="submission" date="2018-05" db="EMBL/GenBank/DDBJ databases">
        <authorList>
            <person name="Lanie J.A."/>
            <person name="Ng W.-L."/>
            <person name="Kazmierczak K.M."/>
            <person name="Andrzejewski T.M."/>
            <person name="Davidsen T.M."/>
            <person name="Wayne K.J."/>
            <person name="Tettelin H."/>
            <person name="Glass J.I."/>
            <person name="Rusch D."/>
            <person name="Podicherti R."/>
            <person name="Tsui H.-C.T."/>
            <person name="Winkler M.E."/>
        </authorList>
    </citation>
    <scope>NUCLEOTIDE SEQUENCE</scope>
</reference>
<proteinExistence type="predicted"/>